<dbReference type="Pfam" id="PF16923">
    <property type="entry name" value="Glyco_hydro_63N"/>
    <property type="match status" value="1"/>
</dbReference>
<dbReference type="InterPro" id="IPR038518">
    <property type="entry name" value="Glyco_hydro_63N_sf"/>
</dbReference>
<evidence type="ECO:0000256" key="6">
    <source>
        <dbReference type="ARBA" id="ARBA00022968"/>
    </source>
</evidence>
<sequence length="827" mass="93650">MAPGRQLSFMLAFCWLNALLAGLGTAAASTPDDGESILHGEIGRQNNQSLLWGPYRPNLYFGVRPRIPKSLMTGLMWGKIESYNDFQNTIRYTCEQNEGMKGYGWEEYDPRRGGVQSIHDIGNGIDITTSFVKVPGGAHGGHWAARIKGVLNEDVPKDRKTIVVYYVTQEGDNSELQALAGEDDKGYEGDVTLKGHSESLGNYKLVVTKGDGVQPKSDHDMSSIRGPGQTVVQSLTYPEEHLWQAKPILFKQIKEGVDWLVENKYDVAEPPPPWQVYLLTNRPGAGNVQIVQRVFEGDFEFDVLFSSESAGKELTSADVTREIMETTETFGERFSSVFAPKAPFTADKFKKFGRSMFSNLIGGIGYFHGQSVVDRSYASEYNEENEGFWEETAEARARNQQALEGPYELFTSIPSRPFFPRGFLWDEGFHLLPIADWDIDLTMEIVKSWFNLMDEDGWIGREQILGAEARSKVPAEFQTQYPHYANPPTLFFVIDAFVEKLRKTNGSLPTGREHFSQDETLATASLDNPEIGLEHLRRLYPLLQRQFNWFRRTQAGDIESYDREAYSTKEGYRWRGRTLAHCLTSGLDDHPRPQPPHPGELHVDLLSWVGLMAKSLANIGDALGLAQDVDRYTTILTAIERNLDDLHWSEKDGCYCDATIDDFEENALVCHRGYVSLFPFLTGLLKPDSPRLGQLLRLIGDEDELWSPHGLRSLSKRDELYGTGENYWCSPVWININYLAIVQLYNVATQDGPHKETARDLYSRLRKNIVETVYQSWEETGFAWEQYNPETGKGQRTQHFTGWTSLVVKIMAMEDLEAAGGRVRDEL</sequence>
<evidence type="ECO:0000256" key="3">
    <source>
        <dbReference type="ARBA" id="ARBA00022692"/>
    </source>
</evidence>
<feature type="domain" description="Glycosyl hydrolase family 63 C-terminal" evidence="16">
    <location>
        <begin position="315"/>
        <end position="813"/>
    </location>
</feature>
<evidence type="ECO:0000256" key="10">
    <source>
        <dbReference type="ARBA" id="ARBA00023295"/>
    </source>
</evidence>
<reference evidence="18" key="1">
    <citation type="journal article" date="2023" name="Mol. Phylogenet. Evol.">
        <title>Genome-scale phylogeny and comparative genomics of the fungal order Sordariales.</title>
        <authorList>
            <person name="Hensen N."/>
            <person name="Bonometti L."/>
            <person name="Westerberg I."/>
            <person name="Brannstrom I.O."/>
            <person name="Guillou S."/>
            <person name="Cros-Aarteil S."/>
            <person name="Calhoun S."/>
            <person name="Haridas S."/>
            <person name="Kuo A."/>
            <person name="Mondo S."/>
            <person name="Pangilinan J."/>
            <person name="Riley R."/>
            <person name="LaButti K."/>
            <person name="Andreopoulos B."/>
            <person name="Lipzen A."/>
            <person name="Chen C."/>
            <person name="Yan M."/>
            <person name="Daum C."/>
            <person name="Ng V."/>
            <person name="Clum A."/>
            <person name="Steindorff A."/>
            <person name="Ohm R.A."/>
            <person name="Martin F."/>
            <person name="Silar P."/>
            <person name="Natvig D.O."/>
            <person name="Lalanne C."/>
            <person name="Gautier V."/>
            <person name="Ament-Velasquez S.L."/>
            <person name="Kruys A."/>
            <person name="Hutchinson M.I."/>
            <person name="Powell A.J."/>
            <person name="Barry K."/>
            <person name="Miller A.N."/>
            <person name="Grigoriev I.V."/>
            <person name="Debuchy R."/>
            <person name="Gladieux P."/>
            <person name="Hiltunen Thoren M."/>
            <person name="Johannesson H."/>
        </authorList>
    </citation>
    <scope>NUCLEOTIDE SEQUENCE</scope>
    <source>
        <strain evidence="18">CBS 538.74</strain>
    </source>
</reference>
<evidence type="ECO:0000256" key="14">
    <source>
        <dbReference type="RuleBase" id="RU369107"/>
    </source>
</evidence>
<feature type="chain" id="PRO_5042838060" description="Mannosyl-oligosaccharide glucosidase" evidence="15">
    <location>
        <begin position="29"/>
        <end position="827"/>
    </location>
</feature>
<dbReference type="Gene3D" id="1.50.10.10">
    <property type="match status" value="1"/>
</dbReference>
<evidence type="ECO:0000256" key="15">
    <source>
        <dbReference type="SAM" id="SignalP"/>
    </source>
</evidence>
<keyword evidence="9 14" id="KW-0325">Glycoprotein</keyword>
<comment type="caution">
    <text evidence="18">The sequence shown here is derived from an EMBL/GenBank/DDBJ whole genome shotgun (WGS) entry which is preliminary data.</text>
</comment>
<accession>A0AAN6VJ30</accession>
<keyword evidence="7" id="KW-1133">Transmembrane helix</keyword>
<evidence type="ECO:0000259" key="17">
    <source>
        <dbReference type="Pfam" id="PF16923"/>
    </source>
</evidence>
<evidence type="ECO:0000256" key="8">
    <source>
        <dbReference type="ARBA" id="ARBA00023136"/>
    </source>
</evidence>
<keyword evidence="10 13" id="KW-0326">Glycosidase</keyword>
<keyword evidence="5 13" id="KW-0256">Endoplasmic reticulum</keyword>
<comment type="similarity">
    <text evidence="2 13">Belongs to the glycosyl hydrolase 63 family.</text>
</comment>
<dbReference type="FunFam" id="1.50.10.10:FF:000027">
    <property type="entry name" value="Probable mannosyl-oligosaccharide glucosidase"/>
    <property type="match status" value="1"/>
</dbReference>
<keyword evidence="6" id="KW-0735">Signal-anchor</keyword>
<comment type="subcellular location">
    <subcellularLocation>
        <location evidence="1 13">Endoplasmic reticulum membrane</location>
        <topology evidence="1 13">Single-pass type II membrane protein</topology>
    </subcellularLocation>
</comment>
<comment type="function">
    <text evidence="13">Cleaves the distal alpha 1,2-linked glucose residue from the Glc(3)Man(9)GlcNAc(2) oligosaccharide precursor.</text>
</comment>
<evidence type="ECO:0000256" key="1">
    <source>
        <dbReference type="ARBA" id="ARBA00004648"/>
    </source>
</evidence>
<dbReference type="Proteomes" id="UP001302745">
    <property type="component" value="Unassembled WGS sequence"/>
</dbReference>
<protein>
    <recommendedName>
        <fullName evidence="11 13">Mannosyl-oligosaccharide glucosidase</fullName>
        <ecNumber evidence="11 13">3.2.1.106</ecNumber>
    </recommendedName>
    <alternativeName>
        <fullName evidence="14">Glucosidase I</fullName>
    </alternativeName>
</protein>
<dbReference type="InterPro" id="IPR008928">
    <property type="entry name" value="6-hairpin_glycosidase_sf"/>
</dbReference>
<dbReference type="PANTHER" id="PTHR10412:SF11">
    <property type="entry name" value="MANNOSYL-OLIGOSACCHARIDE GLUCOSIDASE"/>
    <property type="match status" value="1"/>
</dbReference>
<evidence type="ECO:0000313" key="19">
    <source>
        <dbReference type="Proteomes" id="UP001302745"/>
    </source>
</evidence>
<dbReference type="GO" id="GO:0005789">
    <property type="term" value="C:endoplasmic reticulum membrane"/>
    <property type="evidence" value="ECO:0007669"/>
    <property type="project" value="UniProtKB-SubCell"/>
</dbReference>
<dbReference type="InterPro" id="IPR031631">
    <property type="entry name" value="Glyco_hydro_63N"/>
</dbReference>
<comment type="pathway">
    <text evidence="14">Glycan metabolism; N-glycan degradation.</text>
</comment>
<evidence type="ECO:0000256" key="11">
    <source>
        <dbReference type="ARBA" id="ARBA00038888"/>
    </source>
</evidence>
<organism evidence="18 19">
    <name type="scientific">Chaetomidium leptoderma</name>
    <dbReference type="NCBI Taxonomy" id="669021"/>
    <lineage>
        <taxon>Eukaryota</taxon>
        <taxon>Fungi</taxon>
        <taxon>Dikarya</taxon>
        <taxon>Ascomycota</taxon>
        <taxon>Pezizomycotina</taxon>
        <taxon>Sordariomycetes</taxon>
        <taxon>Sordariomycetidae</taxon>
        <taxon>Sordariales</taxon>
        <taxon>Chaetomiaceae</taxon>
        <taxon>Chaetomidium</taxon>
    </lineage>
</organism>
<feature type="signal peptide" evidence="15">
    <location>
        <begin position="1"/>
        <end position="28"/>
    </location>
</feature>
<dbReference type="AlphaFoldDB" id="A0AAN6VJ30"/>
<evidence type="ECO:0000256" key="13">
    <source>
        <dbReference type="RuleBase" id="RU368089"/>
    </source>
</evidence>
<dbReference type="Pfam" id="PF03200">
    <property type="entry name" value="Glyco_hydro_63"/>
    <property type="match status" value="1"/>
</dbReference>
<dbReference type="GO" id="GO:0004573">
    <property type="term" value="F:Glc3Man9GlcNAc2 oligosaccharide glucosidase activity"/>
    <property type="evidence" value="ECO:0007669"/>
    <property type="project" value="UniProtKB-UniRule"/>
</dbReference>
<evidence type="ECO:0000259" key="16">
    <source>
        <dbReference type="Pfam" id="PF03200"/>
    </source>
</evidence>
<comment type="catalytic activity">
    <reaction evidence="12 13">
        <text>N(4)-(alpha-D-Glc-(1-&gt;2)-alpha-D-Glc-(1-&gt;3)-alpha-D-Glc-(1-&gt;3)-alpha-D-Man-(1-&gt;2)-alpha-D-Man-(1-&gt;2)-alpha-D-Man-(1-&gt;3)-[alpha-D-Man-(1-&gt;2)-alpha-D-Man-(1-&gt;3)-[alpha-D-Man-(1-&gt;2)-alpha-D-Man-(1-&gt;6)]-alpha-D-Man-(1-&gt;6)]-beta-D-Man-(1-&gt;4)-beta-D-GlcNAc-(1-&gt;4)-beta-D-GlcNAc)-L-asparaginyl-[protein] + H2O = N(4)-(alpha-D-Glc-(1-&gt;3)-alpha-D-Glc-(1-&gt;3)-alpha-D-Man-(1-&gt;2)-alpha-D-Man-(1-&gt;2)-alpha-D-Man-(1-&gt;3)-[alpha-D-Man-(1-&gt;2)-alpha-D-Man-(1-&gt;3)-[alpha-D-Man-(1-&gt;2)-alpha-D-Man-(1-&gt;6)]-alpha-D-Man-(1-&gt;6)]-beta-D-Man-(1-&gt;4)-beta-D-GlcNAc-(1-&gt;4)-beta-D-GlcNAc)-L-asparaginyl-[protein] + beta-D-glucose</text>
        <dbReference type="Rhea" id="RHEA:55988"/>
        <dbReference type="Rhea" id="RHEA-COMP:12806"/>
        <dbReference type="Rhea" id="RHEA-COMP:14355"/>
        <dbReference type="ChEBI" id="CHEBI:15377"/>
        <dbReference type="ChEBI" id="CHEBI:15903"/>
        <dbReference type="ChEBI" id="CHEBI:59082"/>
        <dbReference type="ChEBI" id="CHEBI:132537"/>
        <dbReference type="EC" id="3.2.1.106"/>
    </reaction>
</comment>
<keyword evidence="15" id="KW-0732">Signal</keyword>
<keyword evidence="19" id="KW-1185">Reference proteome</keyword>
<feature type="domain" description="Glycosyl hydrolase family 63 N-terminal" evidence="17">
    <location>
        <begin position="49"/>
        <end position="277"/>
    </location>
</feature>
<dbReference type="InterPro" id="IPR031335">
    <property type="entry name" value="Glyco_hydro_63_C"/>
</dbReference>
<name>A0AAN6VJ30_9PEZI</name>
<evidence type="ECO:0000256" key="9">
    <source>
        <dbReference type="ARBA" id="ARBA00023180"/>
    </source>
</evidence>
<dbReference type="InterPro" id="IPR004888">
    <property type="entry name" value="Glycoside_hydrolase_63"/>
</dbReference>
<dbReference type="Gene3D" id="2.70.98.110">
    <property type="entry name" value="Glycosyl hydrolase family 63, N-terminal domain"/>
    <property type="match status" value="1"/>
</dbReference>
<evidence type="ECO:0000256" key="5">
    <source>
        <dbReference type="ARBA" id="ARBA00022824"/>
    </source>
</evidence>
<evidence type="ECO:0000256" key="12">
    <source>
        <dbReference type="ARBA" id="ARBA00052431"/>
    </source>
</evidence>
<evidence type="ECO:0000256" key="7">
    <source>
        <dbReference type="ARBA" id="ARBA00022989"/>
    </source>
</evidence>
<dbReference type="InterPro" id="IPR012341">
    <property type="entry name" value="6hp_glycosidase-like_sf"/>
</dbReference>
<evidence type="ECO:0000256" key="2">
    <source>
        <dbReference type="ARBA" id="ARBA00010833"/>
    </source>
</evidence>
<proteinExistence type="inferred from homology"/>
<dbReference type="EC" id="3.2.1.106" evidence="11 13"/>
<gene>
    <name evidence="18" type="ORF">C8A00DRAFT_35606</name>
</gene>
<keyword evidence="4 13" id="KW-0378">Hydrolase</keyword>
<dbReference type="FunFam" id="2.70.98.110:FF:000003">
    <property type="entry name" value="Probable mannosyl-oligosaccharide glucosidase"/>
    <property type="match status" value="1"/>
</dbReference>
<keyword evidence="8" id="KW-0472">Membrane</keyword>
<reference evidence="18" key="2">
    <citation type="submission" date="2023-05" db="EMBL/GenBank/DDBJ databases">
        <authorList>
            <consortium name="Lawrence Berkeley National Laboratory"/>
            <person name="Steindorff A."/>
            <person name="Hensen N."/>
            <person name="Bonometti L."/>
            <person name="Westerberg I."/>
            <person name="Brannstrom I.O."/>
            <person name="Guillou S."/>
            <person name="Cros-Aarteil S."/>
            <person name="Calhoun S."/>
            <person name="Haridas S."/>
            <person name="Kuo A."/>
            <person name="Mondo S."/>
            <person name="Pangilinan J."/>
            <person name="Riley R."/>
            <person name="Labutti K."/>
            <person name="Andreopoulos B."/>
            <person name="Lipzen A."/>
            <person name="Chen C."/>
            <person name="Yanf M."/>
            <person name="Daum C."/>
            <person name="Ng V."/>
            <person name="Clum A."/>
            <person name="Ohm R."/>
            <person name="Martin F."/>
            <person name="Silar P."/>
            <person name="Natvig D."/>
            <person name="Lalanne C."/>
            <person name="Gautier V."/>
            <person name="Ament-Velasquez S.L."/>
            <person name="Kruys A."/>
            <person name="Hutchinson M.I."/>
            <person name="Powell A.J."/>
            <person name="Barry K."/>
            <person name="Miller A.N."/>
            <person name="Grigoriev I.V."/>
            <person name="Debuchy R."/>
            <person name="Gladieux P."/>
            <person name="Thoren M.H."/>
            <person name="Johannesson H."/>
        </authorList>
    </citation>
    <scope>NUCLEOTIDE SEQUENCE</scope>
    <source>
        <strain evidence="18">CBS 538.74</strain>
    </source>
</reference>
<dbReference type="PANTHER" id="PTHR10412">
    <property type="entry name" value="MANNOSYL-OLIGOSACCHARIDE GLUCOSIDASE"/>
    <property type="match status" value="1"/>
</dbReference>
<dbReference type="EMBL" id="MU857002">
    <property type="protein sequence ID" value="KAK4151751.1"/>
    <property type="molecule type" value="Genomic_DNA"/>
</dbReference>
<evidence type="ECO:0000313" key="18">
    <source>
        <dbReference type="EMBL" id="KAK4151751.1"/>
    </source>
</evidence>
<dbReference type="GO" id="GO:0006487">
    <property type="term" value="P:protein N-linked glycosylation"/>
    <property type="evidence" value="ECO:0007669"/>
    <property type="project" value="UniProtKB-UniRule"/>
</dbReference>
<evidence type="ECO:0000256" key="4">
    <source>
        <dbReference type="ARBA" id="ARBA00022801"/>
    </source>
</evidence>
<dbReference type="GO" id="GO:0009311">
    <property type="term" value="P:oligosaccharide metabolic process"/>
    <property type="evidence" value="ECO:0007669"/>
    <property type="project" value="UniProtKB-UniRule"/>
</dbReference>
<dbReference type="SUPFAM" id="SSF48208">
    <property type="entry name" value="Six-hairpin glycosidases"/>
    <property type="match status" value="1"/>
</dbReference>
<keyword evidence="3" id="KW-0812">Transmembrane</keyword>